<organism evidence="1 2">
    <name type="scientific">Edaphosphingomonas fennica</name>
    <dbReference type="NCBI Taxonomy" id="114404"/>
    <lineage>
        <taxon>Bacteria</taxon>
        <taxon>Pseudomonadati</taxon>
        <taxon>Pseudomonadota</taxon>
        <taxon>Alphaproteobacteria</taxon>
        <taxon>Sphingomonadales</taxon>
        <taxon>Rhizorhabdaceae</taxon>
        <taxon>Edaphosphingomonas</taxon>
    </lineage>
</organism>
<dbReference type="SUPFAM" id="SSF50998">
    <property type="entry name" value="Quinoprotein alcohol dehydrogenase-like"/>
    <property type="match status" value="1"/>
</dbReference>
<keyword evidence="2" id="KW-1185">Reference proteome</keyword>
<gene>
    <name evidence="1" type="ORF">CV103_16905</name>
</gene>
<dbReference type="InterPro" id="IPR052918">
    <property type="entry name" value="Motility_Chemotaxis_Reg"/>
</dbReference>
<dbReference type="PANTHER" id="PTHR35580:SF1">
    <property type="entry name" value="PHYTASE-LIKE DOMAIN-CONTAINING PROTEIN"/>
    <property type="match status" value="1"/>
</dbReference>
<evidence type="ECO:0000313" key="1">
    <source>
        <dbReference type="EMBL" id="PTD17670.1"/>
    </source>
</evidence>
<proteinExistence type="predicted"/>
<name>A0A2T4HPE5_9SPHN</name>
<evidence type="ECO:0000313" key="2">
    <source>
        <dbReference type="Proteomes" id="UP000241206"/>
    </source>
</evidence>
<dbReference type="Gene3D" id="2.130.10.10">
    <property type="entry name" value="YVTN repeat-like/Quinoprotein amine dehydrogenase"/>
    <property type="match status" value="1"/>
</dbReference>
<dbReference type="EMBL" id="PHHF01000071">
    <property type="protein sequence ID" value="PTD17670.1"/>
    <property type="molecule type" value="Genomic_DNA"/>
</dbReference>
<dbReference type="InterPro" id="IPR015943">
    <property type="entry name" value="WD40/YVTN_repeat-like_dom_sf"/>
</dbReference>
<reference evidence="1 2" key="1">
    <citation type="submission" date="2017-11" db="EMBL/GenBank/DDBJ databases">
        <title>Sphingomonas oleivorans sp. nov., isolated from oil-contaminated soil.</title>
        <authorList>
            <person name="Wang L."/>
            <person name="Chen L."/>
        </authorList>
    </citation>
    <scope>NUCLEOTIDE SEQUENCE [LARGE SCALE GENOMIC DNA]</scope>
    <source>
        <strain evidence="1 2">K101</strain>
    </source>
</reference>
<dbReference type="PANTHER" id="PTHR35580">
    <property type="entry name" value="CELL SURFACE GLYCOPROTEIN (S-LAYER PROTEIN)-LIKE PROTEIN"/>
    <property type="match status" value="1"/>
</dbReference>
<comment type="caution">
    <text evidence="1">The sequence shown here is derived from an EMBL/GenBank/DDBJ whole genome shotgun (WGS) entry which is preliminary data.</text>
</comment>
<sequence length="895" mass="90620">MSSGLVGLSLLSGTNGFQSGSGTTFDSAAVIKAKAAFTTPVVTAPWEVKTDAKSPSEQIAAIKAMRTIIDKGAGTDLGDLPDIQTSFTAYKALVNLKVLADSAAKLTTSSSERKSLEATFAKGLADLKAYLGQAPSDLVNLSFSRPTSMTESVGVKSSADAYQVIAKGVGTARDAAVPGLTGNEVLKIDLSRGSIRDSVTVDLSQTTQPPTLDSVAAAINAAIAAVPMRDTAGNIVLDENGDPKARWHSSFAVEKHDGKWGLTLKVSGSERIAIDQVGGDDRLMVVTGQTALDAPASVQVLTFDDPAGNLDRSISGSIAGIDREGTAQAALSANNAKKTGTSGADAPKPAQVLADTRAGAIVTDAQGYSYVVGTTEGDLGANLADGDKDLFLTKLDSEGKVVWQRTLGLAGESSGAAISIAPNGDLVVAGTVQGSDSDMLVARFGADGAEIFSTTVAKVGNESATAVTVGPDGSIFVGGKASTGGGDAYVARLDANGKVQERLTIDSGGADTVTALAVDGSGKLLILTKEDGGTAKLRQVDPQALSTELGSITLGTADARAIAVSDTGEIAVVGATIAPIAGAQVNGMAGGRDGFVTRIDTALGSASTTYIASAGSDQIDSVAYMNGALYVGGRTTGDLGGTRTGAVDGFVSRIDAATGAIETTRQFGRATQQTEPVLVSAATGGDTALGALGLTRGTVNPAETTTLTSQTTLRAGDEFSVSVDGGRVKKVVIEAGETMKSLAAKISKITGNAASVMATTINGVTKLRVTAKAGRSVELVAGAEGRDALVKLGMESTRLAANKPPSDKDPKVKPGGTFGLNLSAALNLLNAKDAAYAAKQLESAISMTQTAYRSLYWDSTKAAQVDGTLNGQGSAYQQRQLANYQAALTRLTGGA</sequence>
<dbReference type="Proteomes" id="UP000241206">
    <property type="component" value="Unassembled WGS sequence"/>
</dbReference>
<dbReference type="InterPro" id="IPR011047">
    <property type="entry name" value="Quinoprotein_ADH-like_sf"/>
</dbReference>
<accession>A0A2T4HPE5</accession>
<dbReference type="AlphaFoldDB" id="A0A2T4HPE5"/>
<protein>
    <submittedName>
        <fullName evidence="1">Uncharacterized protein</fullName>
    </submittedName>
</protein>